<dbReference type="EMBL" id="KV919014">
    <property type="protein sequence ID" value="OSX73165.1"/>
    <property type="molecule type" value="Genomic_DNA"/>
</dbReference>
<feature type="compositionally biased region" description="Low complexity" evidence="1">
    <location>
        <begin position="377"/>
        <end position="407"/>
    </location>
</feature>
<reference evidence="2 3" key="1">
    <citation type="submission" date="2017-03" db="EMBL/GenBank/DDBJ databases">
        <title>WGS assembly of Porphyra umbilicalis.</title>
        <authorList>
            <person name="Brawley S.H."/>
            <person name="Blouin N.A."/>
            <person name="Ficko-Blean E."/>
            <person name="Wheeler G.L."/>
            <person name="Lohr M."/>
            <person name="Goodson H.V."/>
            <person name="Jenkins J.W."/>
            <person name="Blaby-Haas C.E."/>
            <person name="Helliwell K.E."/>
            <person name="Chan C."/>
            <person name="Marriage T."/>
            <person name="Bhattacharya D."/>
            <person name="Klein A.S."/>
            <person name="Badis Y."/>
            <person name="Brodie J."/>
            <person name="Cao Y."/>
            <person name="Collen J."/>
            <person name="Dittami S.M."/>
            <person name="Gachon C.M."/>
            <person name="Green B.R."/>
            <person name="Karpowicz S."/>
            <person name="Kim J.W."/>
            <person name="Kudahl U."/>
            <person name="Lin S."/>
            <person name="Michel G."/>
            <person name="Mittag M."/>
            <person name="Olson B.J."/>
            <person name="Pangilinan J."/>
            <person name="Peng Y."/>
            <person name="Qiu H."/>
            <person name="Shu S."/>
            <person name="Singer J.T."/>
            <person name="Smith A.G."/>
            <person name="Sprecher B.N."/>
            <person name="Wagner V."/>
            <person name="Wang W."/>
            <person name="Wang Z.-Y."/>
            <person name="Yan J."/>
            <person name="Yarish C."/>
            <person name="Zoeuner-Riek S."/>
            <person name="Zhuang Y."/>
            <person name="Zou Y."/>
            <person name="Lindquist E.A."/>
            <person name="Grimwood J."/>
            <person name="Barry K."/>
            <person name="Rokhsar D.S."/>
            <person name="Schmutz J."/>
            <person name="Stiller J.W."/>
            <person name="Grossman A.R."/>
            <person name="Prochnik S.E."/>
        </authorList>
    </citation>
    <scope>NUCLEOTIDE SEQUENCE [LARGE SCALE GENOMIC DNA]</scope>
    <source>
        <strain evidence="2">4086291</strain>
    </source>
</reference>
<feature type="region of interest" description="Disordered" evidence="1">
    <location>
        <begin position="177"/>
        <end position="205"/>
    </location>
</feature>
<evidence type="ECO:0000313" key="2">
    <source>
        <dbReference type="EMBL" id="OSX73165.1"/>
    </source>
</evidence>
<feature type="compositionally biased region" description="Low complexity" evidence="1">
    <location>
        <begin position="244"/>
        <end position="262"/>
    </location>
</feature>
<organism evidence="2 3">
    <name type="scientific">Porphyra umbilicalis</name>
    <name type="common">Purple laver</name>
    <name type="synonym">Red alga</name>
    <dbReference type="NCBI Taxonomy" id="2786"/>
    <lineage>
        <taxon>Eukaryota</taxon>
        <taxon>Rhodophyta</taxon>
        <taxon>Bangiophyceae</taxon>
        <taxon>Bangiales</taxon>
        <taxon>Bangiaceae</taxon>
        <taxon>Porphyra</taxon>
    </lineage>
</organism>
<evidence type="ECO:0000256" key="1">
    <source>
        <dbReference type="SAM" id="MobiDB-lite"/>
    </source>
</evidence>
<gene>
    <name evidence="2" type="ORF">BU14_0372s0006</name>
</gene>
<name>A0A1X6NXA4_PORUM</name>
<feature type="compositionally biased region" description="Low complexity" evidence="1">
    <location>
        <begin position="177"/>
        <end position="186"/>
    </location>
</feature>
<feature type="compositionally biased region" description="Low complexity" evidence="1">
    <location>
        <begin position="441"/>
        <end position="483"/>
    </location>
</feature>
<feature type="compositionally biased region" description="Low complexity" evidence="1">
    <location>
        <begin position="302"/>
        <end position="328"/>
    </location>
</feature>
<proteinExistence type="predicted"/>
<sequence length="676" mass="67382">MDIGQEDESSCGEPAALPSNPLPGSSPTMDLSPVPPSSCLDGSFWDWSAVANGLPAACPSPAYSAAAEKTLKTTWAAVTSSAPFPSLQEVAPEKAPIPHGVAIASTTRAPSRVAATPMAPAAPRHSRTTPQPCPHPLPACQRAGIATNAPSTTVPTEEHTTTVATALMWAPPIAPPTKTATDAAPVPTTPTAPPPKTATEMASASMPPTMPPIKNAVGSVSASTPPIAPPTMAAEFWAPPPAPTNGTATKNVANTAPASTPSAAPPPVAADDSAPASALPAAPPTMPAADTALSPTPPTSPPTKTTTGTAVTSTPPTASPTKTTTNAAVASARPTATPTKTSGDAAPAPTPPTVLPTVEADSSAPVSATLATIPTKTAGGTASASTPPTASSSTTTADAAVASAQPTVSPTKTSGDAAPTPTPPPAPPTKTARDWAPESVPTTAHATKTAADAAPAPTLRNPPLTTLAESSGATSGTGSAALAPRGVTPSLEQDEGVAIPLPLDRGGRGWVLTGDTVPGGWLDPLHRGCRRPSASTADLIFNFQPIEVMEASGAAGVDRGRRQVAVEGNGFLARAVRHIASSLGALVGDELGVTYDGVTPNLIIAMPRALAQLAHADTGRYVEVGGSGATLLTVYFSFEEGTCVDLWSGPMEGLLWGGRLSLYIPPSVSLFQLGVV</sequence>
<evidence type="ECO:0000313" key="3">
    <source>
        <dbReference type="Proteomes" id="UP000218209"/>
    </source>
</evidence>
<keyword evidence="3" id="KW-1185">Reference proteome</keyword>
<protein>
    <submittedName>
        <fullName evidence="2">Uncharacterized protein</fullName>
    </submittedName>
</protein>
<dbReference type="Proteomes" id="UP000218209">
    <property type="component" value="Unassembled WGS sequence"/>
</dbReference>
<feature type="compositionally biased region" description="Pro residues" evidence="1">
    <location>
        <begin position="187"/>
        <end position="196"/>
    </location>
</feature>
<feature type="region of interest" description="Disordered" evidence="1">
    <location>
        <begin position="377"/>
        <end position="493"/>
    </location>
</feature>
<feature type="compositionally biased region" description="Low complexity" evidence="1">
    <location>
        <begin position="269"/>
        <end position="280"/>
    </location>
</feature>
<accession>A0A1X6NXA4</accession>
<feature type="region of interest" description="Disordered" evidence="1">
    <location>
        <begin position="238"/>
        <end position="365"/>
    </location>
</feature>
<feature type="compositionally biased region" description="Acidic residues" evidence="1">
    <location>
        <begin position="1"/>
        <end position="10"/>
    </location>
</feature>
<feature type="region of interest" description="Disordered" evidence="1">
    <location>
        <begin position="1"/>
        <end position="34"/>
    </location>
</feature>
<dbReference type="AlphaFoldDB" id="A0A1X6NXA4"/>